<evidence type="ECO:0000313" key="1">
    <source>
        <dbReference type="EMBL" id="KAK7851269.1"/>
    </source>
</evidence>
<reference evidence="1 2" key="1">
    <citation type="journal article" date="2018" name="Sci. Data">
        <title>The draft genome sequence of cork oak.</title>
        <authorList>
            <person name="Ramos A.M."/>
            <person name="Usie A."/>
            <person name="Barbosa P."/>
            <person name="Barros P.M."/>
            <person name="Capote T."/>
            <person name="Chaves I."/>
            <person name="Simoes F."/>
            <person name="Abreu I."/>
            <person name="Carrasquinho I."/>
            <person name="Faro C."/>
            <person name="Guimaraes J.B."/>
            <person name="Mendonca D."/>
            <person name="Nobrega F."/>
            <person name="Rodrigues L."/>
            <person name="Saibo N.J.M."/>
            <person name="Varela M.C."/>
            <person name="Egas C."/>
            <person name="Matos J."/>
            <person name="Miguel C.M."/>
            <person name="Oliveira M.M."/>
            <person name="Ricardo C.P."/>
            <person name="Goncalves S."/>
        </authorList>
    </citation>
    <scope>NUCLEOTIDE SEQUENCE [LARGE SCALE GENOMIC DNA]</scope>
    <source>
        <strain evidence="2">cv. HL8</strain>
    </source>
</reference>
<organism evidence="1 2">
    <name type="scientific">Quercus suber</name>
    <name type="common">Cork oak</name>
    <dbReference type="NCBI Taxonomy" id="58331"/>
    <lineage>
        <taxon>Eukaryota</taxon>
        <taxon>Viridiplantae</taxon>
        <taxon>Streptophyta</taxon>
        <taxon>Embryophyta</taxon>
        <taxon>Tracheophyta</taxon>
        <taxon>Spermatophyta</taxon>
        <taxon>Magnoliopsida</taxon>
        <taxon>eudicotyledons</taxon>
        <taxon>Gunneridae</taxon>
        <taxon>Pentapetalae</taxon>
        <taxon>rosids</taxon>
        <taxon>fabids</taxon>
        <taxon>Fagales</taxon>
        <taxon>Fagaceae</taxon>
        <taxon>Quercus</taxon>
    </lineage>
</organism>
<feature type="non-terminal residue" evidence="1">
    <location>
        <position position="1"/>
    </location>
</feature>
<dbReference type="Proteomes" id="UP000237347">
    <property type="component" value="Unassembled WGS sequence"/>
</dbReference>
<accession>A0AAW0LK02</accession>
<evidence type="ECO:0000313" key="2">
    <source>
        <dbReference type="Proteomes" id="UP000237347"/>
    </source>
</evidence>
<keyword evidence="2" id="KW-1185">Reference proteome</keyword>
<name>A0AAW0LK02_QUESU</name>
<proteinExistence type="predicted"/>
<sequence>SSSIGGSRIQCHESLCRPPICKTQEASLHRWPHTLSEVWTLIHVLSKTVIDCGSESEEPMPSSSTFILKSQTDLLDIIIVQLKTTTAYTTSTRSLHYCLATIKSHSHHRYKTIEFEPPFRSVSVSQSFRKTNATSLHQPLISKTQESNLHHQPHTLPYSSSIGGSRIQCHESLCRPPICKTQEASLHRWPHTLSEVWTLIHVLSKTVIDYGSESEEPMPSSSTFILKRFDFASIFENKIC</sequence>
<dbReference type="AlphaFoldDB" id="A0AAW0LK02"/>
<gene>
    <name evidence="1" type="ORF">CFP56_042492</name>
</gene>
<protein>
    <submittedName>
        <fullName evidence="1">Uncharacterized protein</fullName>
    </submittedName>
</protein>
<comment type="caution">
    <text evidence="1">The sequence shown here is derived from an EMBL/GenBank/DDBJ whole genome shotgun (WGS) entry which is preliminary data.</text>
</comment>
<dbReference type="EMBL" id="PKMF04000089">
    <property type="protein sequence ID" value="KAK7851269.1"/>
    <property type="molecule type" value="Genomic_DNA"/>
</dbReference>